<feature type="transmembrane region" description="Helical" evidence="2">
    <location>
        <begin position="87"/>
        <end position="104"/>
    </location>
</feature>
<dbReference type="EMBL" id="HBGZ01015511">
    <property type="protein sequence ID" value="CAD9603213.1"/>
    <property type="molecule type" value="Transcribed_RNA"/>
</dbReference>
<gene>
    <name evidence="4" type="ORF">SMAR0320_LOCUS11080</name>
</gene>
<feature type="compositionally biased region" description="Polar residues" evidence="1">
    <location>
        <begin position="40"/>
        <end position="51"/>
    </location>
</feature>
<feature type="region of interest" description="Disordered" evidence="1">
    <location>
        <begin position="39"/>
        <end position="63"/>
    </location>
</feature>
<keyword evidence="3" id="KW-0732">Signal</keyword>
<feature type="signal peptide" evidence="3">
    <location>
        <begin position="1"/>
        <end position="25"/>
    </location>
</feature>
<evidence type="ECO:0000256" key="1">
    <source>
        <dbReference type="SAM" id="MobiDB-lite"/>
    </source>
</evidence>
<accession>A0A7S2PL12</accession>
<keyword evidence="2" id="KW-0812">Transmembrane</keyword>
<feature type="chain" id="PRO_5031254842" description="Transmembrane protein" evidence="3">
    <location>
        <begin position="26"/>
        <end position="191"/>
    </location>
</feature>
<sequence length="191" mass="20520">MRSPSVARLLLIGCVVVLFPEAAFGRLYQVVYVVKPPTDNPTSAPSHQPSLRPSLQPTSSPSFSPTKSPVAVISSNLALAPSPYGNWWIAFMVFVLLCFVGAMYKCDKKQKLKEQQQKAVMAAQAEPKEAPPVEESKGGWSAWVSSLWPGENNSSASGQPSNPSPPVEPPVEMKTKKKGSTLQPAGNACVR</sequence>
<evidence type="ECO:0000256" key="2">
    <source>
        <dbReference type="SAM" id="Phobius"/>
    </source>
</evidence>
<keyword evidence="2" id="KW-1133">Transmembrane helix</keyword>
<feature type="compositionally biased region" description="Basic and acidic residues" evidence="1">
    <location>
        <begin position="126"/>
        <end position="137"/>
    </location>
</feature>
<dbReference type="AlphaFoldDB" id="A0A7S2PL12"/>
<proteinExistence type="predicted"/>
<name>A0A7S2PL12_9STRA</name>
<protein>
    <recommendedName>
        <fullName evidence="5">Transmembrane protein</fullName>
    </recommendedName>
</protein>
<reference evidence="4" key="1">
    <citation type="submission" date="2021-01" db="EMBL/GenBank/DDBJ databases">
        <authorList>
            <person name="Corre E."/>
            <person name="Pelletier E."/>
            <person name="Niang G."/>
            <person name="Scheremetjew M."/>
            <person name="Finn R."/>
            <person name="Kale V."/>
            <person name="Holt S."/>
            <person name="Cochrane G."/>
            <person name="Meng A."/>
            <person name="Brown T."/>
            <person name="Cohen L."/>
        </authorList>
    </citation>
    <scope>NUCLEOTIDE SEQUENCE</scope>
    <source>
        <strain evidence="4">SM1012Den-03</strain>
    </source>
</reference>
<evidence type="ECO:0008006" key="5">
    <source>
        <dbReference type="Google" id="ProtNLM"/>
    </source>
</evidence>
<feature type="region of interest" description="Disordered" evidence="1">
    <location>
        <begin position="123"/>
        <end position="191"/>
    </location>
</feature>
<evidence type="ECO:0000313" key="4">
    <source>
        <dbReference type="EMBL" id="CAD9603213.1"/>
    </source>
</evidence>
<evidence type="ECO:0000256" key="3">
    <source>
        <dbReference type="SAM" id="SignalP"/>
    </source>
</evidence>
<keyword evidence="2" id="KW-0472">Membrane</keyword>
<organism evidence="4">
    <name type="scientific">Skeletonema marinoi</name>
    <dbReference type="NCBI Taxonomy" id="267567"/>
    <lineage>
        <taxon>Eukaryota</taxon>
        <taxon>Sar</taxon>
        <taxon>Stramenopiles</taxon>
        <taxon>Ochrophyta</taxon>
        <taxon>Bacillariophyta</taxon>
        <taxon>Coscinodiscophyceae</taxon>
        <taxon>Thalassiosirophycidae</taxon>
        <taxon>Thalassiosirales</taxon>
        <taxon>Skeletonemataceae</taxon>
        <taxon>Skeletonema</taxon>
        <taxon>Skeletonema marinoi-dohrnii complex</taxon>
    </lineage>
</organism>
<feature type="compositionally biased region" description="Low complexity" evidence="1">
    <location>
        <begin position="53"/>
        <end position="63"/>
    </location>
</feature>